<feature type="active site" description="Proton donor/acceptor" evidence="1">
    <location>
        <position position="87"/>
    </location>
</feature>
<dbReference type="InterPro" id="IPR013078">
    <property type="entry name" value="His_Pase_superF_clade-1"/>
</dbReference>
<dbReference type="EMBL" id="CP101717">
    <property type="protein sequence ID" value="WLD58046.1"/>
    <property type="molecule type" value="Genomic_DNA"/>
</dbReference>
<dbReference type="PROSITE" id="PS00175">
    <property type="entry name" value="PG_MUTASE"/>
    <property type="match status" value="1"/>
</dbReference>
<dbReference type="CDD" id="cd07067">
    <property type="entry name" value="HP_PGM_like"/>
    <property type="match status" value="1"/>
</dbReference>
<proteinExistence type="predicted"/>
<dbReference type="GO" id="GO:0006003">
    <property type="term" value="P:fructose 2,6-bisphosphate metabolic process"/>
    <property type="evidence" value="ECO:0007669"/>
    <property type="project" value="InterPro"/>
</dbReference>
<dbReference type="RefSeq" id="WP_304995330.1">
    <property type="nucleotide sequence ID" value="NZ_CP101717.1"/>
</dbReference>
<name>A0AB38YFC9_9GAMM</name>
<dbReference type="GO" id="GO:0005524">
    <property type="term" value="F:ATP binding"/>
    <property type="evidence" value="ECO:0007669"/>
    <property type="project" value="InterPro"/>
</dbReference>
<dbReference type="InterPro" id="IPR029033">
    <property type="entry name" value="His_PPase_superfam"/>
</dbReference>
<dbReference type="InterPro" id="IPR001345">
    <property type="entry name" value="PG/BPGM_mutase_AS"/>
</dbReference>
<reference evidence="3" key="1">
    <citation type="submission" date="2022-07" db="EMBL/GenBank/DDBJ databases">
        <title>Complete genome sequence of Salinispirillum sp. LH10-3-1 capable of multiple carbohydrate inversion isolated from a soda lake.</title>
        <authorList>
            <person name="Liu J."/>
            <person name="Zhai Y."/>
            <person name="Zhang H."/>
            <person name="Yang H."/>
            <person name="Qu J."/>
            <person name="Li J."/>
        </authorList>
    </citation>
    <scope>NUCLEOTIDE SEQUENCE</scope>
    <source>
        <strain evidence="3">LH 10-3-1</strain>
    </source>
</reference>
<evidence type="ECO:0000256" key="2">
    <source>
        <dbReference type="PIRSR" id="PIRSR613078-2"/>
    </source>
</evidence>
<feature type="active site" description="Tele-phosphohistidine intermediate" evidence="1">
    <location>
        <position position="7"/>
    </location>
</feature>
<evidence type="ECO:0000256" key="1">
    <source>
        <dbReference type="PIRSR" id="PIRSR613078-1"/>
    </source>
</evidence>
<dbReference type="SMART" id="SM00855">
    <property type="entry name" value="PGAM"/>
    <property type="match status" value="1"/>
</dbReference>
<dbReference type="GO" id="GO:0003873">
    <property type="term" value="F:6-phosphofructo-2-kinase activity"/>
    <property type="evidence" value="ECO:0007669"/>
    <property type="project" value="TreeGrafter"/>
</dbReference>
<dbReference type="PANTHER" id="PTHR10606">
    <property type="entry name" value="6-PHOSPHOFRUCTO-2-KINASE/FRUCTOSE-2,6-BISPHOSPHATASE"/>
    <property type="match status" value="1"/>
</dbReference>
<evidence type="ECO:0000313" key="3">
    <source>
        <dbReference type="EMBL" id="WLD58046.1"/>
    </source>
</evidence>
<dbReference type="AlphaFoldDB" id="A0AB38YFC9"/>
<protein>
    <submittedName>
        <fullName evidence="3">Histidine phosphatase family protein</fullName>
    </submittedName>
</protein>
<sequence length="199" mass="23154">MIYLVRHGETIWNTENRRQGRGDSSLTEKGIAQSRAMGKTLKTLLEGEKSITLVTSPAGRSRRTAAIIAEELGIAHERVQTTPLLQEMDFGDWQGLTDAEIAEQHPEQWRERELNRWFFDYPNGESYPVLCSRVAQWMETAQRQNGVIVAVTHQWTSRAIRGQYLRLPKEDMFELMHAHEHIIELRNNEQRVFRVLEDL</sequence>
<dbReference type="InterPro" id="IPR003094">
    <property type="entry name" value="6Pfruct_kin"/>
</dbReference>
<accession>A0AB38YFC9</accession>
<dbReference type="GO" id="GO:0005829">
    <property type="term" value="C:cytosol"/>
    <property type="evidence" value="ECO:0007669"/>
    <property type="project" value="TreeGrafter"/>
</dbReference>
<feature type="binding site" evidence="2">
    <location>
        <begin position="6"/>
        <end position="13"/>
    </location>
    <ligand>
        <name>substrate</name>
    </ligand>
</feature>
<feature type="binding site" evidence="2">
    <location>
        <position position="60"/>
    </location>
    <ligand>
        <name>substrate</name>
    </ligand>
</feature>
<dbReference type="PIRSF" id="PIRSF000709">
    <property type="entry name" value="6PFK_2-Ptase"/>
    <property type="match status" value="1"/>
</dbReference>
<dbReference type="Gene3D" id="3.40.50.1240">
    <property type="entry name" value="Phosphoglycerate mutase-like"/>
    <property type="match status" value="1"/>
</dbReference>
<gene>
    <name evidence="3" type="ORF">NFC81_15230</name>
</gene>
<dbReference type="Pfam" id="PF00300">
    <property type="entry name" value="His_Phos_1"/>
    <property type="match status" value="1"/>
</dbReference>
<dbReference type="SUPFAM" id="SSF53254">
    <property type="entry name" value="Phosphoglycerate mutase-like"/>
    <property type="match status" value="1"/>
</dbReference>
<organism evidence="3">
    <name type="scientific">Salinispirillum sp. LH 10-3-1</name>
    <dbReference type="NCBI Taxonomy" id="2952525"/>
    <lineage>
        <taxon>Bacteria</taxon>
        <taxon>Pseudomonadati</taxon>
        <taxon>Pseudomonadota</taxon>
        <taxon>Gammaproteobacteria</taxon>
        <taxon>Oceanospirillales</taxon>
        <taxon>Saccharospirillaceae</taxon>
        <taxon>Salinispirillum</taxon>
    </lineage>
</organism>